<evidence type="ECO:0000256" key="1">
    <source>
        <dbReference type="SAM" id="MobiDB-lite"/>
    </source>
</evidence>
<sequence length="359" mass="40814">MADIPPAFQAEWELLLSTMEQLRVDNYNCAAAVTWLAYDVLLTFSEEYKYIWRRSWSFLPKALYIFARYYGIFQLSTSTTTTPKFCHFWFWFYDISGFSVFSLIVNIIFVMRLHALFNRNSKLLIALVGLGELYSITNNTIGDQVIPRPIPNFPGCIPTNRATKRTLIAWIPNMLIGLTFFLLTSYRIFLMLQEQLPQGNLRSWNKRQMRPLLGPMLTQFMQDGALYFAMFVSFSVPITTLTCTIMTMIQKSEAFTTGSRLIINLRRVSITASTSRNVLVSTQKPETLELHFRPGVNPLHAHPNLGVQDRDVISTQSSQTFVDESASADDGHDGPADVDSDFDPSLGSFIVAEDVTDES</sequence>
<feature type="transmembrane region" description="Helical" evidence="2">
    <location>
        <begin position="225"/>
        <end position="249"/>
    </location>
</feature>
<keyword evidence="2" id="KW-0472">Membrane</keyword>
<keyword evidence="2" id="KW-1133">Transmembrane helix</keyword>
<feature type="transmembrane region" description="Helical" evidence="2">
    <location>
        <begin position="167"/>
        <end position="189"/>
    </location>
</feature>
<evidence type="ECO:0000313" key="5">
    <source>
        <dbReference type="Proteomes" id="UP000076722"/>
    </source>
</evidence>
<accession>A0A164Q1K1</accession>
<dbReference type="Pfam" id="PF20151">
    <property type="entry name" value="DUF6533"/>
    <property type="match status" value="1"/>
</dbReference>
<name>A0A164Q1K1_9AGAM</name>
<gene>
    <name evidence="4" type="ORF">SISNIDRAFT_458967</name>
</gene>
<feature type="domain" description="DUF6533" evidence="3">
    <location>
        <begin position="27"/>
        <end position="73"/>
    </location>
</feature>
<dbReference type="OrthoDB" id="3349377at2759"/>
<feature type="region of interest" description="Disordered" evidence="1">
    <location>
        <begin position="318"/>
        <end position="345"/>
    </location>
</feature>
<dbReference type="EMBL" id="KV419429">
    <property type="protein sequence ID" value="KZS89236.1"/>
    <property type="molecule type" value="Genomic_DNA"/>
</dbReference>
<evidence type="ECO:0000256" key="2">
    <source>
        <dbReference type="SAM" id="Phobius"/>
    </source>
</evidence>
<dbReference type="Proteomes" id="UP000076722">
    <property type="component" value="Unassembled WGS sequence"/>
</dbReference>
<reference evidence="4 5" key="1">
    <citation type="journal article" date="2016" name="Mol. Biol. Evol.">
        <title>Comparative Genomics of Early-Diverging Mushroom-Forming Fungi Provides Insights into the Origins of Lignocellulose Decay Capabilities.</title>
        <authorList>
            <person name="Nagy L.G."/>
            <person name="Riley R."/>
            <person name="Tritt A."/>
            <person name="Adam C."/>
            <person name="Daum C."/>
            <person name="Floudas D."/>
            <person name="Sun H."/>
            <person name="Yadav J.S."/>
            <person name="Pangilinan J."/>
            <person name="Larsson K.H."/>
            <person name="Matsuura K."/>
            <person name="Barry K."/>
            <person name="Labutti K."/>
            <person name="Kuo R."/>
            <person name="Ohm R.A."/>
            <person name="Bhattacharya S.S."/>
            <person name="Shirouzu T."/>
            <person name="Yoshinaga Y."/>
            <person name="Martin F.M."/>
            <person name="Grigoriev I.V."/>
            <person name="Hibbett D.S."/>
        </authorList>
    </citation>
    <scope>NUCLEOTIDE SEQUENCE [LARGE SCALE GENOMIC DNA]</scope>
    <source>
        <strain evidence="4 5">HHB9708</strain>
    </source>
</reference>
<feature type="transmembrane region" description="Helical" evidence="2">
    <location>
        <begin position="88"/>
        <end position="111"/>
    </location>
</feature>
<feature type="transmembrane region" description="Helical" evidence="2">
    <location>
        <begin position="58"/>
        <end position="76"/>
    </location>
</feature>
<proteinExistence type="predicted"/>
<evidence type="ECO:0000313" key="4">
    <source>
        <dbReference type="EMBL" id="KZS89236.1"/>
    </source>
</evidence>
<protein>
    <recommendedName>
        <fullName evidence="3">DUF6533 domain-containing protein</fullName>
    </recommendedName>
</protein>
<dbReference type="InterPro" id="IPR045340">
    <property type="entry name" value="DUF6533"/>
</dbReference>
<organism evidence="4 5">
    <name type="scientific">Sistotremastrum niveocremeum HHB9708</name>
    <dbReference type="NCBI Taxonomy" id="1314777"/>
    <lineage>
        <taxon>Eukaryota</taxon>
        <taxon>Fungi</taxon>
        <taxon>Dikarya</taxon>
        <taxon>Basidiomycota</taxon>
        <taxon>Agaricomycotina</taxon>
        <taxon>Agaricomycetes</taxon>
        <taxon>Sistotremastrales</taxon>
        <taxon>Sistotremastraceae</taxon>
        <taxon>Sertulicium</taxon>
        <taxon>Sertulicium niveocremeum</taxon>
    </lineage>
</organism>
<keyword evidence="5" id="KW-1185">Reference proteome</keyword>
<keyword evidence="2" id="KW-0812">Transmembrane</keyword>
<evidence type="ECO:0000259" key="3">
    <source>
        <dbReference type="Pfam" id="PF20151"/>
    </source>
</evidence>
<dbReference type="AlphaFoldDB" id="A0A164Q1K1"/>